<keyword evidence="1 4" id="KW-0489">Methyltransferase</keyword>
<dbReference type="Pfam" id="PF13649">
    <property type="entry name" value="Methyltransf_25"/>
    <property type="match status" value="1"/>
</dbReference>
<evidence type="ECO:0000313" key="4">
    <source>
        <dbReference type="EMBL" id="TWT57571.1"/>
    </source>
</evidence>
<reference evidence="4 5" key="1">
    <citation type="submission" date="2019-02" db="EMBL/GenBank/DDBJ databases">
        <title>Deep-cultivation of Planctomycetes and their phenomic and genomic characterization uncovers novel biology.</title>
        <authorList>
            <person name="Wiegand S."/>
            <person name="Jogler M."/>
            <person name="Boedeker C."/>
            <person name="Pinto D."/>
            <person name="Vollmers J."/>
            <person name="Rivas-Marin E."/>
            <person name="Kohn T."/>
            <person name="Peeters S.H."/>
            <person name="Heuer A."/>
            <person name="Rast P."/>
            <person name="Oberbeckmann S."/>
            <person name="Bunk B."/>
            <person name="Jeske O."/>
            <person name="Meyerdierks A."/>
            <person name="Storesund J.E."/>
            <person name="Kallscheuer N."/>
            <person name="Luecker S."/>
            <person name="Lage O.M."/>
            <person name="Pohl T."/>
            <person name="Merkel B.J."/>
            <person name="Hornburger P."/>
            <person name="Mueller R.-W."/>
            <person name="Bruemmer F."/>
            <person name="Labrenz M."/>
            <person name="Spormann A.M."/>
            <person name="Op Den Camp H."/>
            <person name="Overmann J."/>
            <person name="Amann R."/>
            <person name="Jetten M.S.M."/>
            <person name="Mascher T."/>
            <person name="Medema M.H."/>
            <person name="Devos D.P."/>
            <person name="Kaster A.-K."/>
            <person name="Ovreas L."/>
            <person name="Rohde M."/>
            <person name="Galperin M.Y."/>
            <person name="Jogler C."/>
        </authorList>
    </citation>
    <scope>NUCLEOTIDE SEQUENCE [LARGE SCALE GENOMIC DNA]</scope>
    <source>
        <strain evidence="4 5">KOR42</strain>
    </source>
</reference>
<evidence type="ECO:0000259" key="3">
    <source>
        <dbReference type="Pfam" id="PF13649"/>
    </source>
</evidence>
<dbReference type="InterPro" id="IPR041698">
    <property type="entry name" value="Methyltransf_25"/>
</dbReference>
<dbReference type="AlphaFoldDB" id="A0A5C5X5H0"/>
<dbReference type="Gene3D" id="3.40.50.150">
    <property type="entry name" value="Vaccinia Virus protein VP39"/>
    <property type="match status" value="1"/>
</dbReference>
<dbReference type="PANTHER" id="PTHR43861:SF1">
    <property type="entry name" value="TRANS-ACONITATE 2-METHYLTRANSFERASE"/>
    <property type="match status" value="1"/>
</dbReference>
<keyword evidence="4" id="KW-0830">Ubiquinone</keyword>
<keyword evidence="2 4" id="KW-0808">Transferase</keyword>
<dbReference type="PANTHER" id="PTHR43861">
    <property type="entry name" value="TRANS-ACONITATE 2-METHYLTRANSFERASE-RELATED"/>
    <property type="match status" value="1"/>
</dbReference>
<proteinExistence type="predicted"/>
<dbReference type="GO" id="GO:0008168">
    <property type="term" value="F:methyltransferase activity"/>
    <property type="evidence" value="ECO:0007669"/>
    <property type="project" value="UniProtKB-KW"/>
</dbReference>
<protein>
    <submittedName>
        <fullName evidence="4">Ubiquinone/menaquinone biosynthesis methyltransferase</fullName>
    </submittedName>
</protein>
<dbReference type="Proteomes" id="UP000317243">
    <property type="component" value="Unassembled WGS sequence"/>
</dbReference>
<dbReference type="RefSeq" id="WP_146507390.1">
    <property type="nucleotide sequence ID" value="NZ_SIHI01000001.1"/>
</dbReference>
<feature type="domain" description="Methyltransferase" evidence="3">
    <location>
        <begin position="56"/>
        <end position="154"/>
    </location>
</feature>
<dbReference type="GO" id="GO:0032259">
    <property type="term" value="P:methylation"/>
    <property type="evidence" value="ECO:0007669"/>
    <property type="project" value="UniProtKB-KW"/>
</dbReference>
<accession>A0A5C5X5H0</accession>
<organism evidence="4 5">
    <name type="scientific">Thalassoglobus neptunius</name>
    <dbReference type="NCBI Taxonomy" id="1938619"/>
    <lineage>
        <taxon>Bacteria</taxon>
        <taxon>Pseudomonadati</taxon>
        <taxon>Planctomycetota</taxon>
        <taxon>Planctomycetia</taxon>
        <taxon>Planctomycetales</taxon>
        <taxon>Planctomycetaceae</taxon>
        <taxon>Thalassoglobus</taxon>
    </lineage>
</organism>
<sequence length="239" mass="26979">MRSKSSVEDIRARFDADVERFSNLETGQSATVDAVVSLDLIAQAAAAVNPEAESLLDLGCGAGNFTLRLLDTGVPIRDVTLIDLSQPMLDRAVERIQATSSAQVSTFQTDLREWSFPQQQYDVVLAAAVLHHLRSEEEWKTTLKRIFESLKPGGSFWIFDLVNYQSTAVHQLMWARYGDYLTQLKDAEYRDHVFEYIEIEDSPRPLSEQLFWLRDVGFESIDVLHSNTCFAAFGGVRPL</sequence>
<dbReference type="CDD" id="cd02440">
    <property type="entry name" value="AdoMet_MTases"/>
    <property type="match status" value="1"/>
</dbReference>
<comment type="caution">
    <text evidence="4">The sequence shown here is derived from an EMBL/GenBank/DDBJ whole genome shotgun (WGS) entry which is preliminary data.</text>
</comment>
<keyword evidence="5" id="KW-1185">Reference proteome</keyword>
<dbReference type="EMBL" id="SIHI01000001">
    <property type="protein sequence ID" value="TWT57571.1"/>
    <property type="molecule type" value="Genomic_DNA"/>
</dbReference>
<evidence type="ECO:0000256" key="1">
    <source>
        <dbReference type="ARBA" id="ARBA00022603"/>
    </source>
</evidence>
<gene>
    <name evidence="4" type="ORF">KOR42_09330</name>
</gene>
<dbReference type="SUPFAM" id="SSF53335">
    <property type="entry name" value="S-adenosyl-L-methionine-dependent methyltransferases"/>
    <property type="match status" value="1"/>
</dbReference>
<evidence type="ECO:0000256" key="2">
    <source>
        <dbReference type="ARBA" id="ARBA00022679"/>
    </source>
</evidence>
<dbReference type="OrthoDB" id="278023at2"/>
<evidence type="ECO:0000313" key="5">
    <source>
        <dbReference type="Proteomes" id="UP000317243"/>
    </source>
</evidence>
<name>A0A5C5X5H0_9PLAN</name>
<dbReference type="InterPro" id="IPR029063">
    <property type="entry name" value="SAM-dependent_MTases_sf"/>
</dbReference>